<gene>
    <name evidence="4" type="ORF">GCM10010446_64360</name>
</gene>
<dbReference type="EMBL" id="BAAAUD010000098">
    <property type="protein sequence ID" value="GAA2970600.1"/>
    <property type="molecule type" value="Genomic_DNA"/>
</dbReference>
<comment type="caution">
    <text evidence="4">The sequence shown here is derived from an EMBL/GenBank/DDBJ whole genome shotgun (WGS) entry which is preliminary data.</text>
</comment>
<protein>
    <recommendedName>
        <fullName evidence="3">SHSP domain-containing protein</fullName>
    </recommendedName>
</protein>
<evidence type="ECO:0000313" key="4">
    <source>
        <dbReference type="EMBL" id="GAA2970600.1"/>
    </source>
</evidence>
<evidence type="ECO:0000259" key="3">
    <source>
        <dbReference type="PROSITE" id="PS01031"/>
    </source>
</evidence>
<dbReference type="Pfam" id="PF00011">
    <property type="entry name" value="HSP20"/>
    <property type="match status" value="1"/>
</dbReference>
<keyword evidence="5" id="KW-1185">Reference proteome</keyword>
<name>A0ABP6K812_9ACTN</name>
<evidence type="ECO:0000256" key="2">
    <source>
        <dbReference type="RuleBase" id="RU003616"/>
    </source>
</evidence>
<evidence type="ECO:0000313" key="5">
    <source>
        <dbReference type="Proteomes" id="UP001500403"/>
    </source>
</evidence>
<feature type="domain" description="SHSP" evidence="3">
    <location>
        <begin position="21"/>
        <end position="129"/>
    </location>
</feature>
<dbReference type="SUPFAM" id="SSF49764">
    <property type="entry name" value="HSP20-like chaperones"/>
    <property type="match status" value="1"/>
</dbReference>
<sequence>MLMRTGPLRGLGRLPQQLLGAAVRPAAMPMGAGRHEGALLVHLDLPGIDPEPIGLNDPIGLNAEQDVLTVKAGRSAPEDPEGKDADMLVAERPHSTFSRQPLLVQTLGVDHIEATYDAGVLRSAQRGSP</sequence>
<dbReference type="Proteomes" id="UP001500403">
    <property type="component" value="Unassembled WGS sequence"/>
</dbReference>
<dbReference type="PROSITE" id="PS01031">
    <property type="entry name" value="SHSP"/>
    <property type="match status" value="1"/>
</dbReference>
<dbReference type="CDD" id="cd06464">
    <property type="entry name" value="ACD_sHsps-like"/>
    <property type="match status" value="1"/>
</dbReference>
<dbReference type="InterPro" id="IPR002068">
    <property type="entry name" value="A-crystallin/Hsp20_dom"/>
</dbReference>
<dbReference type="InterPro" id="IPR008978">
    <property type="entry name" value="HSP20-like_chaperone"/>
</dbReference>
<dbReference type="Gene3D" id="2.60.40.790">
    <property type="match status" value="1"/>
</dbReference>
<comment type="similarity">
    <text evidence="1 2">Belongs to the small heat shock protein (HSP20) family.</text>
</comment>
<organism evidence="4 5">
    <name type="scientific">Streptomyces enissocaesilis</name>
    <dbReference type="NCBI Taxonomy" id="332589"/>
    <lineage>
        <taxon>Bacteria</taxon>
        <taxon>Bacillati</taxon>
        <taxon>Actinomycetota</taxon>
        <taxon>Actinomycetes</taxon>
        <taxon>Kitasatosporales</taxon>
        <taxon>Streptomycetaceae</taxon>
        <taxon>Streptomyces</taxon>
        <taxon>Streptomyces rochei group</taxon>
    </lineage>
</organism>
<reference evidence="5" key="1">
    <citation type="journal article" date="2019" name="Int. J. Syst. Evol. Microbiol.">
        <title>The Global Catalogue of Microorganisms (GCM) 10K type strain sequencing project: providing services to taxonomists for standard genome sequencing and annotation.</title>
        <authorList>
            <consortium name="The Broad Institute Genomics Platform"/>
            <consortium name="The Broad Institute Genome Sequencing Center for Infectious Disease"/>
            <person name="Wu L."/>
            <person name="Ma J."/>
        </authorList>
    </citation>
    <scope>NUCLEOTIDE SEQUENCE [LARGE SCALE GENOMIC DNA]</scope>
    <source>
        <strain evidence="5">JCM 9088</strain>
    </source>
</reference>
<proteinExistence type="inferred from homology"/>
<accession>A0ABP6K812</accession>
<dbReference type="RefSeq" id="WP_344500222.1">
    <property type="nucleotide sequence ID" value="NZ_BAAAUD010000098.1"/>
</dbReference>
<evidence type="ECO:0000256" key="1">
    <source>
        <dbReference type="PROSITE-ProRule" id="PRU00285"/>
    </source>
</evidence>